<dbReference type="Pfam" id="PF14516">
    <property type="entry name" value="AAA_35"/>
    <property type="match status" value="1"/>
</dbReference>
<dbReference type="STRING" id="1499967.U27_04236"/>
<dbReference type="Gene3D" id="3.40.50.300">
    <property type="entry name" value="P-loop containing nucleotide triphosphate hydrolases"/>
    <property type="match status" value="1"/>
</dbReference>
<dbReference type="InterPro" id="IPR027417">
    <property type="entry name" value="P-loop_NTPase"/>
</dbReference>
<dbReference type="PANTHER" id="PTHR34301:SF8">
    <property type="entry name" value="ATPASE DOMAIN-CONTAINING PROTEIN"/>
    <property type="match status" value="1"/>
</dbReference>
<gene>
    <name evidence="1" type="ORF">U27_04236</name>
</gene>
<protein>
    <recommendedName>
        <fullName evidence="3">AAA+ ATPase domain-containing protein</fullName>
    </recommendedName>
</protein>
<dbReference type="PANTHER" id="PTHR34301">
    <property type="entry name" value="DNA-BINDING PROTEIN-RELATED"/>
    <property type="match status" value="1"/>
</dbReference>
<dbReference type="AlphaFoldDB" id="A0A081BY66"/>
<sequence>MRYFNTSGPCDPRKHYTLLREPLLRQGKVKVENGRFFTIFAPRQSGKTTYFQLLLQELKTMYTPLWISCENQATSSKDVFYQDMERQLRQELAKSGISFDGAITNKDELEAFFEQSSQLQANPFVLVIDEFEGVPQIVISELMHTFRRVYHRRDHSRLQSLILVGVSSVAELVVSSASPFNVVDELEIPYFTCEEVHELIQQYVTETGQVFDAEVIKAIYDNTHGQPGLVCGLCQHLVEQVVTDRKHPVTMDHFYKTLQHFLTERFDKNIINIVQKARSKQDFMLRLLFQETPIPFSVHHPDIAYLYAHGVVQNVNNHVEIGVPLYQKAIIIAFRPLINGEADFYFTAKDTFGEYVTAEGLNLHAILEKYRQYIRKRGYQAFDTAHLKEAAWHYSLDGFINFFLDILEGQTFIEVPSGRGRTDILILHRNRKYIIETKVFTNNAYFQKGKRQLAEYLQSEGLNEGYYVVFSSKHSEADQLDFVEEVNGKRIYTYLICTQFERATDKHKPSEAKK</sequence>
<dbReference type="eggNOG" id="COG1672">
    <property type="taxonomic scope" value="Bacteria"/>
</dbReference>
<evidence type="ECO:0000313" key="2">
    <source>
        <dbReference type="Proteomes" id="UP000030661"/>
    </source>
</evidence>
<dbReference type="SUPFAM" id="SSF52540">
    <property type="entry name" value="P-loop containing nucleoside triphosphate hydrolases"/>
    <property type="match status" value="1"/>
</dbReference>
<reference evidence="1" key="1">
    <citation type="journal article" date="2015" name="PeerJ">
        <title>First genomic representation of candidate bacterial phylum KSB3 points to enhanced environmental sensing as a trigger of wastewater bulking.</title>
        <authorList>
            <person name="Sekiguchi Y."/>
            <person name="Ohashi A."/>
            <person name="Parks D.H."/>
            <person name="Yamauchi T."/>
            <person name="Tyson G.W."/>
            <person name="Hugenholtz P."/>
        </authorList>
    </citation>
    <scope>NUCLEOTIDE SEQUENCE [LARGE SCALE GENOMIC DNA]</scope>
</reference>
<dbReference type="EMBL" id="DF820465">
    <property type="protein sequence ID" value="GAK57271.1"/>
    <property type="molecule type" value="Genomic_DNA"/>
</dbReference>
<keyword evidence="2" id="KW-1185">Reference proteome</keyword>
<evidence type="ECO:0008006" key="3">
    <source>
        <dbReference type="Google" id="ProtNLM"/>
    </source>
</evidence>
<accession>A0A081BY66</accession>
<dbReference type="HOGENOM" id="CLU_038452_0_0_0"/>
<evidence type="ECO:0000313" key="1">
    <source>
        <dbReference type="EMBL" id="GAK57271.1"/>
    </source>
</evidence>
<name>A0A081BY66_VECG1</name>
<proteinExistence type="predicted"/>
<organism evidence="1">
    <name type="scientific">Vecturithrix granuli</name>
    <dbReference type="NCBI Taxonomy" id="1499967"/>
    <lineage>
        <taxon>Bacteria</taxon>
        <taxon>Candidatus Moduliflexota</taxon>
        <taxon>Candidatus Vecturitrichia</taxon>
        <taxon>Candidatus Vecturitrichales</taxon>
        <taxon>Candidatus Vecturitrichaceae</taxon>
        <taxon>Candidatus Vecturithrix</taxon>
    </lineage>
</organism>
<dbReference type="Proteomes" id="UP000030661">
    <property type="component" value="Unassembled WGS sequence"/>
</dbReference>